<gene>
    <name evidence="4" type="ORF">HS088_TW19G00412</name>
</gene>
<name>A0A7J7C9M6_TRIWF</name>
<proteinExistence type="inferred from homology"/>
<organism evidence="4 5">
    <name type="scientific">Tripterygium wilfordii</name>
    <name type="common">Thunder God vine</name>
    <dbReference type="NCBI Taxonomy" id="458696"/>
    <lineage>
        <taxon>Eukaryota</taxon>
        <taxon>Viridiplantae</taxon>
        <taxon>Streptophyta</taxon>
        <taxon>Embryophyta</taxon>
        <taxon>Tracheophyta</taxon>
        <taxon>Spermatophyta</taxon>
        <taxon>Magnoliopsida</taxon>
        <taxon>eudicotyledons</taxon>
        <taxon>Gunneridae</taxon>
        <taxon>Pentapetalae</taxon>
        <taxon>rosids</taxon>
        <taxon>fabids</taxon>
        <taxon>Celastrales</taxon>
        <taxon>Celastraceae</taxon>
        <taxon>Tripterygium</taxon>
    </lineage>
</organism>
<dbReference type="PANTHER" id="PTHR31623">
    <property type="entry name" value="F21J9.9"/>
    <property type="match status" value="1"/>
</dbReference>
<dbReference type="EMBL" id="JAAARO010000019">
    <property type="protein sequence ID" value="KAF5730812.1"/>
    <property type="molecule type" value="Genomic_DNA"/>
</dbReference>
<dbReference type="AlphaFoldDB" id="A0A7J7C9M6"/>
<dbReference type="InParanoid" id="A0A7J7C9M6"/>
<evidence type="ECO:0000256" key="2">
    <source>
        <dbReference type="ARBA" id="ARBA00022679"/>
    </source>
</evidence>
<keyword evidence="2 4" id="KW-0808">Transferase</keyword>
<evidence type="ECO:0000313" key="5">
    <source>
        <dbReference type="Proteomes" id="UP000593562"/>
    </source>
</evidence>
<evidence type="ECO:0000256" key="1">
    <source>
        <dbReference type="ARBA" id="ARBA00009861"/>
    </source>
</evidence>
<dbReference type="Gene3D" id="3.30.559.10">
    <property type="entry name" value="Chloramphenicol acetyltransferase-like domain"/>
    <property type="match status" value="2"/>
</dbReference>
<protein>
    <submittedName>
        <fullName evidence="4">BAHD acyltransferase</fullName>
    </submittedName>
</protein>
<sequence length="441" mass="49542">MASTMMKVSSTRREIIKPSSPTPPNLKIFKLSLLDQVQVTSYAPVVFFYPANNVHVLENMLPQRMQRLKISLSEALTQYYHFAGKFIDQTSIECNDQGAEFVEARVNCSLSNVLQQLDISQLEKLFSVDPRTLVTTEDFLVTVQANVFECGGMAIAICVTHKIVDAGSYFTFVEKWAAIARDSDDGVLPDLTIASSLFPPQDCVLPTFDFPREKCVARRFVFSPSSIEALKAKCASTNVQRPTRTDAVVALLWKCLITTSRLLNGNSSNYLCTRAVNLRRRFSPPLPKHVVGNLLASLVTLMKVEDKNDLELQSIVALLRKRMQEFKFEQGQNIFGETNSEMMDLVSKAGAHYFYVTTSCGMSVYEANFGWGKPVWINVINLNMSNLVILNDTREGNGIEAIMYLTKEEMAVFERNQELLAFVTLGHNIFEDTSRTSTSRL</sequence>
<dbReference type="PANTHER" id="PTHR31623:SF117">
    <property type="entry name" value="BAHD ACYLTRANSFERASE"/>
    <property type="match status" value="1"/>
</dbReference>
<reference evidence="4 5" key="1">
    <citation type="journal article" date="2020" name="Nat. Commun.">
        <title>Genome of Tripterygium wilfordii and identification of cytochrome P450 involved in triptolide biosynthesis.</title>
        <authorList>
            <person name="Tu L."/>
            <person name="Su P."/>
            <person name="Zhang Z."/>
            <person name="Gao L."/>
            <person name="Wang J."/>
            <person name="Hu T."/>
            <person name="Zhou J."/>
            <person name="Zhang Y."/>
            <person name="Zhao Y."/>
            <person name="Liu Y."/>
            <person name="Song Y."/>
            <person name="Tong Y."/>
            <person name="Lu Y."/>
            <person name="Yang J."/>
            <person name="Xu C."/>
            <person name="Jia M."/>
            <person name="Peters R.J."/>
            <person name="Huang L."/>
            <person name="Gao W."/>
        </authorList>
    </citation>
    <scope>NUCLEOTIDE SEQUENCE [LARGE SCALE GENOMIC DNA]</scope>
    <source>
        <strain evidence="5">cv. XIE 37</strain>
        <tissue evidence="4">Leaf</tissue>
    </source>
</reference>
<keyword evidence="5" id="KW-1185">Reference proteome</keyword>
<dbReference type="GO" id="GO:0016746">
    <property type="term" value="F:acyltransferase activity"/>
    <property type="evidence" value="ECO:0007669"/>
    <property type="project" value="UniProtKB-KW"/>
</dbReference>
<keyword evidence="3 4" id="KW-0012">Acyltransferase</keyword>
<accession>A0A7J7C9M6</accession>
<dbReference type="OrthoDB" id="1149815at2759"/>
<comment type="caution">
    <text evidence="4">The sequence shown here is derived from an EMBL/GenBank/DDBJ whole genome shotgun (WGS) entry which is preliminary data.</text>
</comment>
<evidence type="ECO:0000256" key="3">
    <source>
        <dbReference type="ARBA" id="ARBA00023315"/>
    </source>
</evidence>
<dbReference type="Pfam" id="PF02458">
    <property type="entry name" value="Transferase"/>
    <property type="match status" value="1"/>
</dbReference>
<evidence type="ECO:0000313" key="4">
    <source>
        <dbReference type="EMBL" id="KAF5730812.1"/>
    </source>
</evidence>
<comment type="similarity">
    <text evidence="1">Belongs to the plant acyltransferase family.</text>
</comment>
<dbReference type="InterPro" id="IPR023213">
    <property type="entry name" value="CAT-like_dom_sf"/>
</dbReference>
<dbReference type="Proteomes" id="UP000593562">
    <property type="component" value="Unassembled WGS sequence"/>
</dbReference>